<dbReference type="PANTHER" id="PTHR10438:SF410">
    <property type="entry name" value="THIOREDOXIN H3"/>
    <property type="match status" value="1"/>
</dbReference>
<evidence type="ECO:0000259" key="1">
    <source>
        <dbReference type="PROSITE" id="PS51352"/>
    </source>
</evidence>
<dbReference type="SUPFAM" id="SSF52833">
    <property type="entry name" value="Thioredoxin-like"/>
    <property type="match status" value="1"/>
</dbReference>
<gene>
    <name evidence="2" type="ORF">AARE701A_LOCUS20726</name>
</gene>
<dbReference type="InterPro" id="IPR036249">
    <property type="entry name" value="Thioredoxin-like_sf"/>
</dbReference>
<dbReference type="PRINTS" id="PR00421">
    <property type="entry name" value="THIOREDOXIN"/>
</dbReference>
<dbReference type="Proteomes" id="UP000682877">
    <property type="component" value="Chromosome 8"/>
</dbReference>
<dbReference type="InterPro" id="IPR017937">
    <property type="entry name" value="Thioredoxin_CS"/>
</dbReference>
<dbReference type="PROSITE" id="PS51352">
    <property type="entry name" value="THIOREDOXIN_2"/>
    <property type="match status" value="1"/>
</dbReference>
<dbReference type="InterPro" id="IPR013766">
    <property type="entry name" value="Thioredoxin_domain"/>
</dbReference>
<proteinExistence type="predicted"/>
<accession>A0A8S2B867</accession>
<feature type="domain" description="Thioredoxin" evidence="1">
    <location>
        <begin position="1"/>
        <end position="119"/>
    </location>
</feature>
<dbReference type="EMBL" id="LR999458">
    <property type="protein sequence ID" value="CAE6223751.1"/>
    <property type="molecule type" value="Genomic_DNA"/>
</dbReference>
<evidence type="ECO:0000313" key="3">
    <source>
        <dbReference type="Proteomes" id="UP000682877"/>
    </source>
</evidence>
<reference evidence="2" key="1">
    <citation type="submission" date="2021-01" db="EMBL/GenBank/DDBJ databases">
        <authorList>
            <person name="Bezrukov I."/>
        </authorList>
    </citation>
    <scope>NUCLEOTIDE SEQUENCE</scope>
</reference>
<dbReference type="AlphaFoldDB" id="A0A8S2B867"/>
<organism evidence="2 3">
    <name type="scientific">Arabidopsis arenosa</name>
    <name type="common">Sand rock-cress</name>
    <name type="synonym">Cardaminopsis arenosa</name>
    <dbReference type="NCBI Taxonomy" id="38785"/>
    <lineage>
        <taxon>Eukaryota</taxon>
        <taxon>Viridiplantae</taxon>
        <taxon>Streptophyta</taxon>
        <taxon>Embryophyta</taxon>
        <taxon>Tracheophyta</taxon>
        <taxon>Spermatophyta</taxon>
        <taxon>Magnoliopsida</taxon>
        <taxon>eudicotyledons</taxon>
        <taxon>Gunneridae</taxon>
        <taxon>Pentapetalae</taxon>
        <taxon>rosids</taxon>
        <taxon>malvids</taxon>
        <taxon>Brassicales</taxon>
        <taxon>Brassicaceae</taxon>
        <taxon>Camelineae</taxon>
        <taxon>Arabidopsis</taxon>
    </lineage>
</organism>
<dbReference type="Pfam" id="PF00085">
    <property type="entry name" value="Thioredoxin"/>
    <property type="match status" value="1"/>
</dbReference>
<name>A0A8S2B867_ARAAE</name>
<dbReference type="PANTHER" id="PTHR10438">
    <property type="entry name" value="THIOREDOXIN"/>
    <property type="match status" value="1"/>
</dbReference>
<dbReference type="InterPro" id="IPR050620">
    <property type="entry name" value="Thioredoxin_H-type-like"/>
</dbReference>
<dbReference type="PROSITE" id="PS00194">
    <property type="entry name" value="THIOREDOXIN_1"/>
    <property type="match status" value="1"/>
</dbReference>
<dbReference type="CDD" id="cd02947">
    <property type="entry name" value="TRX_family"/>
    <property type="match status" value="1"/>
</dbReference>
<protein>
    <recommendedName>
        <fullName evidence="1">Thioredoxin domain-containing protein</fullName>
    </recommendedName>
</protein>
<keyword evidence="3" id="KW-1185">Reference proteome</keyword>
<sequence>MAAEGEVIAVHSVAEWTEKLKAANESKKLIVIDFTARWCPPCRTFAPIFDELAKKNLDVVFIKVDVDEDDLNTVAEEFKVQAMPTIIFMKEGEVKDTVVGDKRGEIIAKIEKYKTVAAA</sequence>
<dbReference type="Gene3D" id="3.40.30.10">
    <property type="entry name" value="Glutaredoxin"/>
    <property type="match status" value="1"/>
</dbReference>
<evidence type="ECO:0000313" key="2">
    <source>
        <dbReference type="EMBL" id="CAE6223751.1"/>
    </source>
</evidence>